<dbReference type="InterPro" id="IPR016181">
    <property type="entry name" value="Acyl_CoA_acyltransferase"/>
</dbReference>
<protein>
    <recommendedName>
        <fullName evidence="1">N-acetyltransferase domain-containing protein</fullName>
    </recommendedName>
</protein>
<dbReference type="InterPro" id="IPR000182">
    <property type="entry name" value="GNAT_dom"/>
</dbReference>
<dbReference type="Gene3D" id="3.40.630.30">
    <property type="match status" value="1"/>
</dbReference>
<dbReference type="GO" id="GO:0016747">
    <property type="term" value="F:acyltransferase activity, transferring groups other than amino-acyl groups"/>
    <property type="evidence" value="ECO:0007669"/>
    <property type="project" value="InterPro"/>
</dbReference>
<sequence length="166" mass="19171">MTLRLPREEDAEVAYEWDRDPELAAWNGRPPIRISFSAARRDYLARWEDPSVKTFIIEARDGEVSEAVGLATLYDFRRMGCELGIKIGSKDLRGRGYASEAVELLVDYCFDTLGLRVVRGSTLSHNLRMQRVFEKCGFKESGDGSIISRFDNKRYTEIFYERRRDG</sequence>
<reference evidence="2" key="1">
    <citation type="submission" date="2020-02" db="EMBL/GenBank/DDBJ databases">
        <authorList>
            <person name="Meier V. D."/>
        </authorList>
    </citation>
    <scope>NUCLEOTIDE SEQUENCE</scope>
    <source>
        <strain evidence="2">AVDCRST_MAG14</strain>
    </source>
</reference>
<dbReference type="PANTHER" id="PTHR43415:SF3">
    <property type="entry name" value="GNAT-FAMILY ACETYLTRANSFERASE"/>
    <property type="match status" value="1"/>
</dbReference>
<accession>A0A6J4QU98</accession>
<dbReference type="SUPFAM" id="SSF55729">
    <property type="entry name" value="Acyl-CoA N-acyltransferases (Nat)"/>
    <property type="match status" value="1"/>
</dbReference>
<dbReference type="PANTHER" id="PTHR43415">
    <property type="entry name" value="SPERMIDINE N(1)-ACETYLTRANSFERASE"/>
    <property type="match status" value="1"/>
</dbReference>
<dbReference type="AlphaFoldDB" id="A0A6J4QU98"/>
<dbReference type="EMBL" id="CADCVG010000061">
    <property type="protein sequence ID" value="CAA9455115.1"/>
    <property type="molecule type" value="Genomic_DNA"/>
</dbReference>
<feature type="domain" description="N-acetyltransferase" evidence="1">
    <location>
        <begin position="1"/>
        <end position="165"/>
    </location>
</feature>
<name>A0A6J4QU98_9ACTN</name>
<evidence type="ECO:0000313" key="2">
    <source>
        <dbReference type="EMBL" id="CAA9455115.1"/>
    </source>
</evidence>
<evidence type="ECO:0000259" key="1">
    <source>
        <dbReference type="PROSITE" id="PS51186"/>
    </source>
</evidence>
<gene>
    <name evidence="2" type="ORF">AVDCRST_MAG14-1492</name>
</gene>
<proteinExistence type="predicted"/>
<dbReference type="Pfam" id="PF13302">
    <property type="entry name" value="Acetyltransf_3"/>
    <property type="match status" value="1"/>
</dbReference>
<organism evidence="2">
    <name type="scientific">uncultured Rubrobacteraceae bacterium</name>
    <dbReference type="NCBI Taxonomy" id="349277"/>
    <lineage>
        <taxon>Bacteria</taxon>
        <taxon>Bacillati</taxon>
        <taxon>Actinomycetota</taxon>
        <taxon>Rubrobacteria</taxon>
        <taxon>Rubrobacterales</taxon>
        <taxon>Rubrobacteraceae</taxon>
        <taxon>environmental samples</taxon>
    </lineage>
</organism>
<dbReference type="PROSITE" id="PS51186">
    <property type="entry name" value="GNAT"/>
    <property type="match status" value="1"/>
</dbReference>